<keyword evidence="3" id="KW-1185">Reference proteome</keyword>
<dbReference type="Proteomes" id="UP000319449">
    <property type="component" value="Unassembled WGS sequence"/>
</dbReference>
<reference evidence="2 3" key="1">
    <citation type="submission" date="2019-07" db="EMBL/GenBank/DDBJ databases">
        <title>Genomic Encyclopedia of Archaeal and Bacterial Type Strains, Phase II (KMG-II): from individual species to whole genera.</title>
        <authorList>
            <person name="Goeker M."/>
        </authorList>
    </citation>
    <scope>NUCLEOTIDE SEQUENCE [LARGE SCALE GENOMIC DNA]</scope>
    <source>
        <strain evidence="2 3">ATCC BAA-1139</strain>
    </source>
</reference>
<name>A0A562VNF8_9BACT</name>
<evidence type="ECO:0000256" key="1">
    <source>
        <dbReference type="SAM" id="MobiDB-lite"/>
    </source>
</evidence>
<dbReference type="EMBL" id="VLLN01000009">
    <property type="protein sequence ID" value="TWJ19435.1"/>
    <property type="molecule type" value="Genomic_DNA"/>
</dbReference>
<evidence type="ECO:0000313" key="2">
    <source>
        <dbReference type="EMBL" id="TWJ19435.1"/>
    </source>
</evidence>
<organism evidence="2 3">
    <name type="scientific">Geobacter argillaceus</name>
    <dbReference type="NCBI Taxonomy" id="345631"/>
    <lineage>
        <taxon>Bacteria</taxon>
        <taxon>Pseudomonadati</taxon>
        <taxon>Thermodesulfobacteriota</taxon>
        <taxon>Desulfuromonadia</taxon>
        <taxon>Geobacterales</taxon>
        <taxon>Geobacteraceae</taxon>
        <taxon>Geobacter</taxon>
    </lineage>
</organism>
<sequence>MEITSVANQALYLRDQMNNSQLGVVALKQSADAQNQVATMLAKNSENVAPPQQSEKGGFSTYA</sequence>
<evidence type="ECO:0000313" key="3">
    <source>
        <dbReference type="Proteomes" id="UP000319449"/>
    </source>
</evidence>
<accession>A0A562VNF8</accession>
<feature type="compositionally biased region" description="Polar residues" evidence="1">
    <location>
        <begin position="43"/>
        <end position="55"/>
    </location>
</feature>
<proteinExistence type="predicted"/>
<gene>
    <name evidence="2" type="ORF">JN12_01851</name>
</gene>
<comment type="caution">
    <text evidence="2">The sequence shown here is derived from an EMBL/GenBank/DDBJ whole genome shotgun (WGS) entry which is preliminary data.</text>
</comment>
<dbReference type="AlphaFoldDB" id="A0A562VNF8"/>
<feature type="region of interest" description="Disordered" evidence="1">
    <location>
        <begin position="43"/>
        <end position="63"/>
    </location>
</feature>
<protein>
    <submittedName>
        <fullName evidence="2">Uncharacterized protein</fullName>
    </submittedName>
</protein>
<dbReference type="RefSeq" id="WP_145021596.1">
    <property type="nucleotide sequence ID" value="NZ_VLLN01000009.1"/>
</dbReference>